<evidence type="ECO:0000256" key="1">
    <source>
        <dbReference type="ARBA" id="ARBA00023002"/>
    </source>
</evidence>
<dbReference type="Pfam" id="PF00107">
    <property type="entry name" value="ADH_zinc_N"/>
    <property type="match status" value="1"/>
</dbReference>
<dbReference type="Pfam" id="PF08240">
    <property type="entry name" value="ADH_N"/>
    <property type="match status" value="1"/>
</dbReference>
<evidence type="ECO:0000259" key="2">
    <source>
        <dbReference type="Pfam" id="PF00107"/>
    </source>
</evidence>
<proteinExistence type="predicted"/>
<dbReference type="RefSeq" id="WP_150495768.1">
    <property type="nucleotide sequence ID" value="NZ_BMFA01000004.1"/>
</dbReference>
<dbReference type="EMBL" id="BMFA01000004">
    <property type="protein sequence ID" value="GGB44021.1"/>
    <property type="molecule type" value="Genomic_DNA"/>
</dbReference>
<dbReference type="Gene3D" id="3.40.50.720">
    <property type="entry name" value="NAD(P)-binding Rossmann-like Domain"/>
    <property type="match status" value="1"/>
</dbReference>
<dbReference type="PANTHER" id="PTHR43401:SF2">
    <property type="entry name" value="L-THREONINE 3-DEHYDROGENASE"/>
    <property type="match status" value="1"/>
</dbReference>
<dbReference type="SUPFAM" id="SSF50129">
    <property type="entry name" value="GroES-like"/>
    <property type="match status" value="1"/>
</dbReference>
<accession>A0A916TGG6</accession>
<evidence type="ECO:0000313" key="4">
    <source>
        <dbReference type="EMBL" id="GGB44021.1"/>
    </source>
</evidence>
<keyword evidence="5" id="KW-1185">Reference proteome</keyword>
<reference evidence="4" key="1">
    <citation type="journal article" date="2014" name="Int. J. Syst. Evol. Microbiol.">
        <title>Complete genome sequence of Corynebacterium casei LMG S-19264T (=DSM 44701T), isolated from a smear-ripened cheese.</title>
        <authorList>
            <consortium name="US DOE Joint Genome Institute (JGI-PGF)"/>
            <person name="Walter F."/>
            <person name="Albersmeier A."/>
            <person name="Kalinowski J."/>
            <person name="Ruckert C."/>
        </authorList>
    </citation>
    <scope>NUCLEOTIDE SEQUENCE</scope>
    <source>
        <strain evidence="4">CGMCC 1.12426</strain>
    </source>
</reference>
<organism evidence="4 5">
    <name type="scientific">Roseibium aquae</name>
    <dbReference type="NCBI Taxonomy" id="1323746"/>
    <lineage>
        <taxon>Bacteria</taxon>
        <taxon>Pseudomonadati</taxon>
        <taxon>Pseudomonadota</taxon>
        <taxon>Alphaproteobacteria</taxon>
        <taxon>Hyphomicrobiales</taxon>
        <taxon>Stappiaceae</taxon>
        <taxon>Roseibium</taxon>
    </lineage>
</organism>
<dbReference type="InterPro" id="IPR013154">
    <property type="entry name" value="ADH-like_N"/>
</dbReference>
<dbReference type="Proteomes" id="UP000605148">
    <property type="component" value="Unassembled WGS sequence"/>
</dbReference>
<feature type="domain" description="Alcohol dehydrogenase-like N-terminal" evidence="3">
    <location>
        <begin position="24"/>
        <end position="128"/>
    </location>
</feature>
<feature type="domain" description="Alcohol dehydrogenase-like C-terminal" evidence="2">
    <location>
        <begin position="171"/>
        <end position="288"/>
    </location>
</feature>
<name>A0A916TGG6_9HYPH</name>
<sequence>MKALVYTGLETQAYRDFADPVPAAGEALIKVAHTGICGSDMHAFLGHDERRPAPLILGHEVAGTVMSGALEGKRVTVNPLVTCGTCAACASGRDNLCPDRQIISMPPREGGFAEYLAMPERNLVVVPDHISDAQAALAEPIACGWHAIKLAKRASMVDPVDAKALVIGGGAIGLGAALSLKAQGISNVRLVEPNAERAQYLASACGIDILTPDQAGASGHYDLIVDGVGYAATRATASKLARPGGVIVHIGLGSADGGLDIRRMTLQEITLIGTYTYTAEDFRETAKAMFDGRLGALDWTEIRPLSDGLNAFNDLRKGAVSVPKILLTPDT</sequence>
<gene>
    <name evidence="4" type="ORF">GCM10011316_15000</name>
</gene>
<dbReference type="InterPro" id="IPR011032">
    <property type="entry name" value="GroES-like_sf"/>
</dbReference>
<protein>
    <submittedName>
        <fullName evidence="4">Galactonate oxidoreductase</fullName>
    </submittedName>
</protein>
<evidence type="ECO:0000259" key="3">
    <source>
        <dbReference type="Pfam" id="PF08240"/>
    </source>
</evidence>
<keyword evidence="1" id="KW-0560">Oxidoreductase</keyword>
<dbReference type="PANTHER" id="PTHR43401">
    <property type="entry name" value="L-THREONINE 3-DEHYDROGENASE"/>
    <property type="match status" value="1"/>
</dbReference>
<dbReference type="InterPro" id="IPR013149">
    <property type="entry name" value="ADH-like_C"/>
</dbReference>
<dbReference type="GO" id="GO:0016491">
    <property type="term" value="F:oxidoreductase activity"/>
    <property type="evidence" value="ECO:0007669"/>
    <property type="project" value="UniProtKB-KW"/>
</dbReference>
<dbReference type="OrthoDB" id="9809185at2"/>
<reference evidence="4" key="2">
    <citation type="submission" date="2020-09" db="EMBL/GenBank/DDBJ databases">
        <authorList>
            <person name="Sun Q."/>
            <person name="Zhou Y."/>
        </authorList>
    </citation>
    <scope>NUCLEOTIDE SEQUENCE</scope>
    <source>
        <strain evidence="4">CGMCC 1.12426</strain>
    </source>
</reference>
<comment type="caution">
    <text evidence="4">The sequence shown here is derived from an EMBL/GenBank/DDBJ whole genome shotgun (WGS) entry which is preliminary data.</text>
</comment>
<dbReference type="InterPro" id="IPR050129">
    <property type="entry name" value="Zn_alcohol_dh"/>
</dbReference>
<evidence type="ECO:0000313" key="5">
    <source>
        <dbReference type="Proteomes" id="UP000605148"/>
    </source>
</evidence>
<dbReference type="InterPro" id="IPR036291">
    <property type="entry name" value="NAD(P)-bd_dom_sf"/>
</dbReference>
<dbReference type="AlphaFoldDB" id="A0A916TGG6"/>
<dbReference type="SUPFAM" id="SSF51735">
    <property type="entry name" value="NAD(P)-binding Rossmann-fold domains"/>
    <property type="match status" value="1"/>
</dbReference>
<dbReference type="Gene3D" id="3.90.180.10">
    <property type="entry name" value="Medium-chain alcohol dehydrogenases, catalytic domain"/>
    <property type="match status" value="1"/>
</dbReference>